<gene>
    <name evidence="1" type="ORF">DPMN_132019</name>
</gene>
<name>A0A9D4J8H7_DREPO</name>
<comment type="caution">
    <text evidence="1">The sequence shown here is derived from an EMBL/GenBank/DDBJ whole genome shotgun (WGS) entry which is preliminary data.</text>
</comment>
<sequence>MPFQKFKHFPSAPVFIDAFSTKFQSGEEHPFFSVVSNNVDRLIQPGSMVTIPSSLDPIDLLPG</sequence>
<accession>A0A9D4J8H7</accession>
<reference evidence="1" key="1">
    <citation type="journal article" date="2019" name="bioRxiv">
        <title>The Genome of the Zebra Mussel, Dreissena polymorpha: A Resource for Invasive Species Research.</title>
        <authorList>
            <person name="McCartney M.A."/>
            <person name="Auch B."/>
            <person name="Kono T."/>
            <person name="Mallez S."/>
            <person name="Zhang Y."/>
            <person name="Obille A."/>
            <person name="Becker A."/>
            <person name="Abrahante J.E."/>
            <person name="Garbe J."/>
            <person name="Badalamenti J.P."/>
            <person name="Herman A."/>
            <person name="Mangelson H."/>
            <person name="Liachko I."/>
            <person name="Sullivan S."/>
            <person name="Sone E.D."/>
            <person name="Koren S."/>
            <person name="Silverstein K.A.T."/>
            <person name="Beckman K.B."/>
            <person name="Gohl D.M."/>
        </authorList>
    </citation>
    <scope>NUCLEOTIDE SEQUENCE</scope>
    <source>
        <strain evidence="1">Duluth1</strain>
        <tissue evidence="1">Whole animal</tissue>
    </source>
</reference>
<proteinExistence type="predicted"/>
<reference evidence="1" key="2">
    <citation type="submission" date="2020-11" db="EMBL/GenBank/DDBJ databases">
        <authorList>
            <person name="McCartney M.A."/>
            <person name="Auch B."/>
            <person name="Kono T."/>
            <person name="Mallez S."/>
            <person name="Becker A."/>
            <person name="Gohl D.M."/>
            <person name="Silverstein K.A.T."/>
            <person name="Koren S."/>
            <person name="Bechman K.B."/>
            <person name="Herman A."/>
            <person name="Abrahante J.E."/>
            <person name="Garbe J."/>
        </authorList>
    </citation>
    <scope>NUCLEOTIDE SEQUENCE</scope>
    <source>
        <strain evidence="1">Duluth1</strain>
        <tissue evidence="1">Whole animal</tissue>
    </source>
</reference>
<organism evidence="1 2">
    <name type="scientific">Dreissena polymorpha</name>
    <name type="common">Zebra mussel</name>
    <name type="synonym">Mytilus polymorpha</name>
    <dbReference type="NCBI Taxonomy" id="45954"/>
    <lineage>
        <taxon>Eukaryota</taxon>
        <taxon>Metazoa</taxon>
        <taxon>Spiralia</taxon>
        <taxon>Lophotrochozoa</taxon>
        <taxon>Mollusca</taxon>
        <taxon>Bivalvia</taxon>
        <taxon>Autobranchia</taxon>
        <taxon>Heteroconchia</taxon>
        <taxon>Euheterodonta</taxon>
        <taxon>Imparidentia</taxon>
        <taxon>Neoheterodontei</taxon>
        <taxon>Myida</taxon>
        <taxon>Dreissenoidea</taxon>
        <taxon>Dreissenidae</taxon>
        <taxon>Dreissena</taxon>
    </lineage>
</organism>
<evidence type="ECO:0000313" key="1">
    <source>
        <dbReference type="EMBL" id="KAH3803751.1"/>
    </source>
</evidence>
<dbReference type="Proteomes" id="UP000828390">
    <property type="component" value="Unassembled WGS sequence"/>
</dbReference>
<dbReference type="AlphaFoldDB" id="A0A9D4J8H7"/>
<evidence type="ECO:0000313" key="2">
    <source>
        <dbReference type="Proteomes" id="UP000828390"/>
    </source>
</evidence>
<protein>
    <submittedName>
        <fullName evidence="1">Uncharacterized protein</fullName>
    </submittedName>
</protein>
<keyword evidence="2" id="KW-1185">Reference proteome</keyword>
<dbReference type="EMBL" id="JAIWYP010000006">
    <property type="protein sequence ID" value="KAH3803751.1"/>
    <property type="molecule type" value="Genomic_DNA"/>
</dbReference>